<evidence type="ECO:0000313" key="2">
    <source>
        <dbReference type="EMBL" id="EMG24812.1"/>
    </source>
</evidence>
<protein>
    <submittedName>
        <fullName evidence="2">Uncharacterized protein</fullName>
    </submittedName>
</protein>
<accession>A0ABN0IPQ1</accession>
<keyword evidence="3" id="KW-1185">Reference proteome</keyword>
<comment type="caution">
    <text evidence="2">The sequence shown here is derived from an EMBL/GenBank/DDBJ whole genome shotgun (WGS) entry which is preliminary data.</text>
</comment>
<sequence>MRIKDYADSKGVSTQSIYKRIRSPKYRERLKGHLYQDNQKVENLDLIGIKILEDYPFEQDILKLEKEKNNIAEAFKKLELRYQDVFSWWNISSERQFDLNQEIKVCKNKLRILLILLIISILINCLLLGLVC</sequence>
<dbReference type="EMBL" id="ALYM01000006">
    <property type="protein sequence ID" value="EMG24812.1"/>
    <property type="molecule type" value="Genomic_DNA"/>
</dbReference>
<feature type="transmembrane region" description="Helical" evidence="1">
    <location>
        <begin position="112"/>
        <end position="131"/>
    </location>
</feature>
<reference evidence="2 3" key="1">
    <citation type="journal article" date="2013" name="PLoS ONE">
        <title>Comparative Genomic Characterization of Three Streptococcus parauberis Strains in Fish Pathogen, as Assessed by Wide-Genome Analyses.</title>
        <authorList>
            <person name="Nho S.W."/>
            <person name="Hikima J."/>
            <person name="Park S.B."/>
            <person name="Jang H.B."/>
            <person name="Cha I.S."/>
            <person name="Yasuike M."/>
            <person name="Nakamura Y."/>
            <person name="Fujiwara A."/>
            <person name="Sano M."/>
            <person name="Kanai K."/>
            <person name="Kondo H."/>
            <person name="Hirono I."/>
            <person name="Takeyama H."/>
            <person name="Aoki T."/>
            <person name="Jung T.S."/>
        </authorList>
    </citation>
    <scope>NUCLEOTIDE SEQUENCE [LARGE SCALE GENOMIC DNA]</scope>
    <source>
        <strain evidence="2 3">KRS-02083</strain>
    </source>
</reference>
<evidence type="ECO:0000256" key="1">
    <source>
        <dbReference type="SAM" id="Phobius"/>
    </source>
</evidence>
<dbReference type="RefSeq" id="WP_004235204.1">
    <property type="nucleotide sequence ID" value="NZ_ALYM01000006.1"/>
</dbReference>
<keyword evidence="1" id="KW-0472">Membrane</keyword>
<dbReference type="Proteomes" id="UP000011769">
    <property type="component" value="Unassembled WGS sequence"/>
</dbReference>
<gene>
    <name evidence="2" type="ORF">SPJ1_1683</name>
</gene>
<keyword evidence="1" id="KW-0812">Transmembrane</keyword>
<proteinExistence type="predicted"/>
<evidence type="ECO:0000313" key="3">
    <source>
        <dbReference type="Proteomes" id="UP000011769"/>
    </source>
</evidence>
<organism evidence="2 3">
    <name type="scientific">Streptococcus parauberis KRS-02083</name>
    <dbReference type="NCBI Taxonomy" id="1207545"/>
    <lineage>
        <taxon>Bacteria</taxon>
        <taxon>Bacillati</taxon>
        <taxon>Bacillota</taxon>
        <taxon>Bacilli</taxon>
        <taxon>Lactobacillales</taxon>
        <taxon>Streptococcaceae</taxon>
        <taxon>Streptococcus</taxon>
    </lineage>
</organism>
<keyword evidence="1" id="KW-1133">Transmembrane helix</keyword>
<name>A0ABN0IPQ1_9STRE</name>